<dbReference type="InterPro" id="IPR036890">
    <property type="entry name" value="HATPase_C_sf"/>
</dbReference>
<dbReference type="GO" id="GO:0016020">
    <property type="term" value="C:membrane"/>
    <property type="evidence" value="ECO:0007669"/>
    <property type="project" value="InterPro"/>
</dbReference>
<evidence type="ECO:0000256" key="4">
    <source>
        <dbReference type="ARBA" id="ARBA00022679"/>
    </source>
</evidence>
<keyword evidence="3" id="KW-0597">Phosphoprotein</keyword>
<keyword evidence="7" id="KW-0067">ATP-binding</keyword>
<dbReference type="Proteomes" id="UP001157379">
    <property type="component" value="Unassembled WGS sequence"/>
</dbReference>
<keyword evidence="8" id="KW-0902">Two-component regulatory system</keyword>
<organism evidence="12 13">
    <name type="scientific">Bifidobacterium catenulatum subsp. kashiwanohense</name>
    <dbReference type="NCBI Taxonomy" id="630129"/>
    <lineage>
        <taxon>Bacteria</taxon>
        <taxon>Bacillati</taxon>
        <taxon>Actinomycetota</taxon>
        <taxon>Actinomycetes</taxon>
        <taxon>Bifidobacteriales</taxon>
        <taxon>Bifidobacteriaceae</taxon>
        <taxon>Bifidobacterium</taxon>
    </lineage>
</organism>
<dbReference type="InterPro" id="IPR050482">
    <property type="entry name" value="Sensor_HK_TwoCompSys"/>
</dbReference>
<keyword evidence="10" id="KW-1133">Transmembrane helix</keyword>
<dbReference type="AlphaFoldDB" id="A0AAJ1P9B1"/>
<evidence type="ECO:0000259" key="11">
    <source>
        <dbReference type="SMART" id="SM00387"/>
    </source>
</evidence>
<evidence type="ECO:0000256" key="2">
    <source>
        <dbReference type="ARBA" id="ARBA00012438"/>
    </source>
</evidence>
<feature type="compositionally biased region" description="Polar residues" evidence="9">
    <location>
        <begin position="495"/>
        <end position="506"/>
    </location>
</feature>
<dbReference type="SMART" id="SM00387">
    <property type="entry name" value="HATPase_c"/>
    <property type="match status" value="1"/>
</dbReference>
<dbReference type="PANTHER" id="PTHR24421">
    <property type="entry name" value="NITRATE/NITRITE SENSOR PROTEIN NARX-RELATED"/>
    <property type="match status" value="1"/>
</dbReference>
<feature type="transmembrane region" description="Helical" evidence="10">
    <location>
        <begin position="186"/>
        <end position="210"/>
    </location>
</feature>
<evidence type="ECO:0000256" key="7">
    <source>
        <dbReference type="ARBA" id="ARBA00022840"/>
    </source>
</evidence>
<dbReference type="Pfam" id="PF02518">
    <property type="entry name" value="HATPase_c"/>
    <property type="match status" value="1"/>
</dbReference>
<name>A0AAJ1P9B1_9BIFI</name>
<dbReference type="Pfam" id="PF23539">
    <property type="entry name" value="DUF7134"/>
    <property type="match status" value="2"/>
</dbReference>
<evidence type="ECO:0000313" key="13">
    <source>
        <dbReference type="Proteomes" id="UP001157379"/>
    </source>
</evidence>
<protein>
    <recommendedName>
        <fullName evidence="2">histidine kinase</fullName>
        <ecNumber evidence="2">2.7.13.3</ecNumber>
    </recommendedName>
</protein>
<dbReference type="InterPro" id="IPR011712">
    <property type="entry name" value="Sig_transdc_His_kin_sub3_dim/P"/>
</dbReference>
<feature type="region of interest" description="Disordered" evidence="9">
    <location>
        <begin position="489"/>
        <end position="510"/>
    </location>
</feature>
<feature type="transmembrane region" description="Helical" evidence="10">
    <location>
        <begin position="117"/>
        <end position="137"/>
    </location>
</feature>
<dbReference type="Gene3D" id="1.20.5.1930">
    <property type="match status" value="1"/>
</dbReference>
<evidence type="ECO:0000256" key="3">
    <source>
        <dbReference type="ARBA" id="ARBA00022553"/>
    </source>
</evidence>
<evidence type="ECO:0000256" key="5">
    <source>
        <dbReference type="ARBA" id="ARBA00022741"/>
    </source>
</evidence>
<dbReference type="InterPro" id="IPR003594">
    <property type="entry name" value="HATPase_dom"/>
</dbReference>
<feature type="transmembrane region" description="Helical" evidence="10">
    <location>
        <begin position="660"/>
        <end position="679"/>
    </location>
</feature>
<comment type="catalytic activity">
    <reaction evidence="1">
        <text>ATP + protein L-histidine = ADP + protein N-phospho-L-histidine.</text>
        <dbReference type="EC" id="2.7.13.3"/>
    </reaction>
</comment>
<evidence type="ECO:0000256" key="8">
    <source>
        <dbReference type="ARBA" id="ARBA00023012"/>
    </source>
</evidence>
<accession>A0AAJ1P9B1</accession>
<reference evidence="12" key="1">
    <citation type="journal article" date="2023" name="Gut Microbes">
        <title>Characterization of Bifidobacterium kashiwanohense that utilizes both milk- and plant-derived oligosaccharides.</title>
        <authorList>
            <person name="Orihara K."/>
            <person name="Yahagi K."/>
            <person name="Saito Y."/>
            <person name="Watanabe Y."/>
            <person name="Sasai T."/>
            <person name="Hara T."/>
            <person name="Tsukuda N."/>
            <person name="Oki K."/>
            <person name="Fujimoto J."/>
            <person name="Matsuki T."/>
        </authorList>
    </citation>
    <scope>NUCLEOTIDE SEQUENCE</scope>
    <source>
        <strain evidence="12">YIT 13057</strain>
    </source>
</reference>
<comment type="caution">
    <text evidence="12">The sequence shown here is derived from an EMBL/GenBank/DDBJ whole genome shotgun (WGS) entry which is preliminary data.</text>
</comment>
<sequence>MSNFKQRLLSWMHGHVFAGDLIITLVIGVLLFGVTSGITYNPGLLFDLKPSTQMTWEAAMLIPLLIRRWWPQTGALLCVALTLAHLIFGPCLLVTDILALFMLYSVIVYGNPKNTKAFIILALTIGLLAAALVAWTMTNGPLLTGGKVHNTWSSWNDSNPNVVMVTEDTLGSIYTGTSISEVADMVAHFMLVLTPIFEVCIISTVIVAFWQRARLATIRMMRERNEAIAARDQDERDIAALAERARIARDMHDVVAHTLSIIIVQSDGGRYAGTHDPAVARNTMETIRHESERALHDMQRLLGVFGGSPHADYNDIGNLVEQAQNVSPDIRIRRNITGTASPEQLGEQASIASYHVVQEALTNIRKYAGPHVDVHIKESWNNGLLTLTITDNGHGAAANIDGHTPGYGLLGMKERIESAGGSLQAGPQLGGGFEVMATLPYGGKEQVTDETGEQYASEQSESCNTTAVSNKAKFSDEAIAPHTVVNISARIPDQPSEQTQETNQPTGRDHRSNALQHLRITAPNLHDLLKSLKLKSVELANTSNSRGLNWVERVSAWTQHHYALMDSVDAVALVMLLNRMSITFFFDSSPHVQLSHAIAACCLLALALRRSFPETCALIVFVLSVVQLVFLESIEVGHIVASLCALYSAVLYGREHAWRWAGLAAATCSVLMGLKIAAYQHGYTTLFGTIAAFAGLTKPVSVTSSNTAAFFTGAMYTVAVLMLCAGIMAWARWARSSDSNALVLQAREEALVAEQEKQRILAANMERDRISASIQAEVTATLNSVISQAVDGIRMLDRAEAQGKEPTADEISTAFKAIGEQGRAALKRMRELLGVLRETGFSDDAHAGSANELQLRPAAPLEEQLQRASQ</sequence>
<dbReference type="InterPro" id="IPR055558">
    <property type="entry name" value="DUF7134"/>
</dbReference>
<dbReference type="EC" id="2.7.13.3" evidence="2"/>
<reference evidence="12" key="2">
    <citation type="submission" date="2023-04" db="EMBL/GenBank/DDBJ databases">
        <authorList>
            <person name="Orihara K."/>
        </authorList>
    </citation>
    <scope>NUCLEOTIDE SEQUENCE</scope>
    <source>
        <strain evidence="12">YIT 13057</strain>
    </source>
</reference>
<dbReference type="SUPFAM" id="SSF55874">
    <property type="entry name" value="ATPase domain of HSP90 chaperone/DNA topoisomerase II/histidine kinase"/>
    <property type="match status" value="1"/>
</dbReference>
<dbReference type="GO" id="GO:0046983">
    <property type="term" value="F:protein dimerization activity"/>
    <property type="evidence" value="ECO:0007669"/>
    <property type="project" value="InterPro"/>
</dbReference>
<feature type="region of interest" description="Disordered" evidence="9">
    <location>
        <begin position="841"/>
        <end position="870"/>
    </location>
</feature>
<feature type="transmembrane region" description="Helical" evidence="10">
    <location>
        <begin position="74"/>
        <end position="105"/>
    </location>
</feature>
<evidence type="ECO:0000313" key="12">
    <source>
        <dbReference type="EMBL" id="MDH7899328.1"/>
    </source>
</evidence>
<dbReference type="CDD" id="cd16917">
    <property type="entry name" value="HATPase_UhpB-NarQ-NarX-like"/>
    <property type="match status" value="1"/>
</dbReference>
<evidence type="ECO:0000256" key="10">
    <source>
        <dbReference type="SAM" id="Phobius"/>
    </source>
</evidence>
<proteinExistence type="predicted"/>
<keyword evidence="5" id="KW-0547">Nucleotide-binding</keyword>
<dbReference type="Gene3D" id="3.30.565.10">
    <property type="entry name" value="Histidine kinase-like ATPase, C-terminal domain"/>
    <property type="match status" value="1"/>
</dbReference>
<keyword evidence="10" id="KW-0472">Membrane</keyword>
<dbReference type="RefSeq" id="WP_281108630.1">
    <property type="nucleotide sequence ID" value="NZ_JAOPMD010000006.1"/>
</dbReference>
<feature type="transmembrane region" description="Helical" evidence="10">
    <location>
        <begin position="615"/>
        <end position="630"/>
    </location>
</feature>
<dbReference type="Pfam" id="PF07730">
    <property type="entry name" value="HisKA_3"/>
    <property type="match status" value="1"/>
</dbReference>
<keyword evidence="4" id="KW-0808">Transferase</keyword>
<feature type="domain" description="Histidine kinase/HSP90-like ATPase" evidence="11">
    <location>
        <begin position="348"/>
        <end position="443"/>
    </location>
</feature>
<dbReference type="GO" id="GO:0005524">
    <property type="term" value="F:ATP binding"/>
    <property type="evidence" value="ECO:0007669"/>
    <property type="project" value="UniProtKB-KW"/>
</dbReference>
<keyword evidence="10" id="KW-0812">Transmembrane</keyword>
<dbReference type="PANTHER" id="PTHR24421:SF10">
    <property type="entry name" value="NITRATE_NITRITE SENSOR PROTEIN NARQ"/>
    <property type="match status" value="1"/>
</dbReference>
<dbReference type="EMBL" id="JAOPMD010000006">
    <property type="protein sequence ID" value="MDH7899328.1"/>
    <property type="molecule type" value="Genomic_DNA"/>
</dbReference>
<evidence type="ECO:0000256" key="6">
    <source>
        <dbReference type="ARBA" id="ARBA00022777"/>
    </source>
</evidence>
<feature type="transmembrane region" description="Helical" evidence="10">
    <location>
        <begin position="21"/>
        <end position="40"/>
    </location>
</feature>
<dbReference type="GO" id="GO:0000155">
    <property type="term" value="F:phosphorelay sensor kinase activity"/>
    <property type="evidence" value="ECO:0007669"/>
    <property type="project" value="InterPro"/>
</dbReference>
<feature type="transmembrane region" description="Helical" evidence="10">
    <location>
        <begin position="708"/>
        <end position="731"/>
    </location>
</feature>
<keyword evidence="6 12" id="KW-0418">Kinase</keyword>
<evidence type="ECO:0000256" key="9">
    <source>
        <dbReference type="SAM" id="MobiDB-lite"/>
    </source>
</evidence>
<gene>
    <name evidence="12" type="ORF">OB936_03740</name>
</gene>
<evidence type="ECO:0000256" key="1">
    <source>
        <dbReference type="ARBA" id="ARBA00000085"/>
    </source>
</evidence>